<name>A0A061AMK1_CYBFA</name>
<dbReference type="EMBL" id="LK052887">
    <property type="protein sequence ID" value="CDR38375.1"/>
    <property type="molecule type" value="Genomic_DNA"/>
</dbReference>
<evidence type="ECO:0000259" key="7">
    <source>
        <dbReference type="Pfam" id="PF00155"/>
    </source>
</evidence>
<dbReference type="Gene3D" id="1.10.287.1970">
    <property type="match status" value="1"/>
</dbReference>
<dbReference type="GO" id="GO:0030170">
    <property type="term" value="F:pyridoxal phosphate binding"/>
    <property type="evidence" value="ECO:0007669"/>
    <property type="project" value="InterPro"/>
</dbReference>
<dbReference type="PANTHER" id="PTHR11751">
    <property type="entry name" value="ALANINE AMINOTRANSFERASE"/>
    <property type="match status" value="1"/>
</dbReference>
<proteinExistence type="inferred from homology"/>
<sequence>MPAINVAHLPRQASPYKPSAIQAQRRTHSLAQPAPRLSLPDANQAVHRAEYAVRGLIPTKAEQLREQLAAHPDSLPFSSIINANIGNPQQLKQPPLTFYRQVLACMQDPHLIDAGIYPEDVCARAKRLLENVGSVGAYSHSQGSSAVRQSVANFISHRDGGHGDANNIFLTTGASDAVKNIFDVLLRGRQDGVLIPIPQYPLYTAAIALKQATPLPYYLNEEASWSTDPQEIEQVVQQSRNFGITPKILVVINPGNPTGAILSRDAIRGILTVAAKEGLVVIADEVYQENVFVGEFHSFKSVLNELQQGPRGAFFDNVQLCSLHSTSKGVSGECGQRGGYMELVGFSPELKALFTKLASISLCPVVTGQVLIELMVNPPKEGDASYEQDQKERAAIHASYKNKAEKLYDEFKLLKNIEVQKPQGAMYLFPKIIFTDSAKAAAAEAELKPDEFYCLRLLENTGICVVPGSGFGQKEGTFHVRTTFLPPGDEWIKSWARFHEEFFTKYSDGKQF</sequence>
<dbReference type="Gene3D" id="3.90.1150.10">
    <property type="entry name" value="Aspartate Aminotransferase, domain 1"/>
    <property type="match status" value="1"/>
</dbReference>
<accession>A0A061AMK1</accession>
<gene>
    <name evidence="8" type="ORF">CYFA0S_02e00936g</name>
</gene>
<evidence type="ECO:0000256" key="3">
    <source>
        <dbReference type="ARBA" id="ARBA00022576"/>
    </source>
</evidence>
<dbReference type="InterPro" id="IPR015421">
    <property type="entry name" value="PyrdxlP-dep_Trfase_major"/>
</dbReference>
<dbReference type="InterPro" id="IPR045088">
    <property type="entry name" value="ALAT1/2-like"/>
</dbReference>
<dbReference type="AlphaFoldDB" id="A0A061AMK1"/>
<reference evidence="8" key="1">
    <citation type="journal article" date="2014" name="Genome Announc.">
        <title>Genome sequence of the yeast Cyberlindnera fabianii (Hansenula fabianii).</title>
        <authorList>
            <person name="Freel K.C."/>
            <person name="Sarilar V."/>
            <person name="Neuveglise C."/>
            <person name="Devillers H."/>
            <person name="Friedrich A."/>
            <person name="Schacherer J."/>
        </authorList>
    </citation>
    <scope>NUCLEOTIDE SEQUENCE</scope>
    <source>
        <strain evidence="8">YJS4271</strain>
    </source>
</reference>
<dbReference type="OrthoDB" id="1732682at2759"/>
<evidence type="ECO:0000256" key="5">
    <source>
        <dbReference type="ARBA" id="ARBA00022898"/>
    </source>
</evidence>
<comment type="subunit">
    <text evidence="2">Homodimer.</text>
</comment>
<dbReference type="CDD" id="cd00609">
    <property type="entry name" value="AAT_like"/>
    <property type="match status" value="1"/>
</dbReference>
<dbReference type="UniPathway" id="UPA00528">
    <property type="reaction ID" value="UER00586"/>
</dbReference>
<comment type="cofactor">
    <cofactor evidence="1">
        <name>pyridoxal 5'-phosphate</name>
        <dbReference type="ChEBI" id="CHEBI:597326"/>
    </cofactor>
</comment>
<dbReference type="PANTHER" id="PTHR11751:SF29">
    <property type="entry name" value="ALANINE TRANSAMINASE"/>
    <property type="match status" value="1"/>
</dbReference>
<dbReference type="FunFam" id="3.90.1150.10:FF:000151">
    <property type="entry name" value="Alanine aminotransferase 2"/>
    <property type="match status" value="1"/>
</dbReference>
<keyword evidence="3" id="KW-0032">Aminotransferase</keyword>
<dbReference type="Gene3D" id="3.40.640.10">
    <property type="entry name" value="Type I PLP-dependent aspartate aminotransferase-like (Major domain)"/>
    <property type="match status" value="1"/>
</dbReference>
<evidence type="ECO:0000256" key="1">
    <source>
        <dbReference type="ARBA" id="ARBA00001933"/>
    </source>
</evidence>
<dbReference type="FunFam" id="3.40.640.10:FF:000012">
    <property type="entry name" value="alanine aminotransferase 2"/>
    <property type="match status" value="1"/>
</dbReference>
<evidence type="ECO:0000256" key="4">
    <source>
        <dbReference type="ARBA" id="ARBA00022679"/>
    </source>
</evidence>
<keyword evidence="4" id="KW-0808">Transferase</keyword>
<dbReference type="InterPro" id="IPR015422">
    <property type="entry name" value="PyrdxlP-dep_Trfase_small"/>
</dbReference>
<evidence type="ECO:0000313" key="8">
    <source>
        <dbReference type="EMBL" id="CDR38375.1"/>
    </source>
</evidence>
<dbReference type="Pfam" id="PF00155">
    <property type="entry name" value="Aminotran_1_2"/>
    <property type="match status" value="1"/>
</dbReference>
<protein>
    <submittedName>
        <fullName evidence="8">CYFA0S02e00936g1_1</fullName>
    </submittedName>
</protein>
<feature type="domain" description="Aminotransferase class I/classII large" evidence="7">
    <location>
        <begin position="119"/>
        <end position="484"/>
    </location>
</feature>
<dbReference type="GO" id="GO:0008483">
    <property type="term" value="F:transaminase activity"/>
    <property type="evidence" value="ECO:0007669"/>
    <property type="project" value="UniProtKB-KW"/>
</dbReference>
<dbReference type="GO" id="GO:0042853">
    <property type="term" value="P:L-alanine catabolic process"/>
    <property type="evidence" value="ECO:0007669"/>
    <property type="project" value="UniProtKB-UniPathway"/>
</dbReference>
<comment type="similarity">
    <text evidence="6">Belongs to the class-I pyridoxal-phosphate-dependent aminotransferase family. Alanine aminotransferase subfamily.</text>
</comment>
<dbReference type="SUPFAM" id="SSF53383">
    <property type="entry name" value="PLP-dependent transferases"/>
    <property type="match status" value="1"/>
</dbReference>
<dbReference type="PhylomeDB" id="A0A061AMK1"/>
<organism evidence="8">
    <name type="scientific">Cyberlindnera fabianii</name>
    <name type="common">Yeast</name>
    <name type="synonym">Hansenula fabianii</name>
    <dbReference type="NCBI Taxonomy" id="36022"/>
    <lineage>
        <taxon>Eukaryota</taxon>
        <taxon>Fungi</taxon>
        <taxon>Dikarya</taxon>
        <taxon>Ascomycota</taxon>
        <taxon>Saccharomycotina</taxon>
        <taxon>Saccharomycetes</taxon>
        <taxon>Phaffomycetales</taxon>
        <taxon>Phaffomycetaceae</taxon>
        <taxon>Cyberlindnera</taxon>
    </lineage>
</organism>
<dbReference type="InterPro" id="IPR004839">
    <property type="entry name" value="Aminotransferase_I/II_large"/>
</dbReference>
<keyword evidence="5" id="KW-0663">Pyridoxal phosphate</keyword>
<evidence type="ECO:0000256" key="2">
    <source>
        <dbReference type="ARBA" id="ARBA00011738"/>
    </source>
</evidence>
<evidence type="ECO:0000256" key="6">
    <source>
        <dbReference type="ARBA" id="ARBA00025785"/>
    </source>
</evidence>
<dbReference type="InterPro" id="IPR015424">
    <property type="entry name" value="PyrdxlP-dep_Trfase"/>
</dbReference>